<dbReference type="Proteomes" id="UP000006158">
    <property type="component" value="Chromosome"/>
</dbReference>
<dbReference type="Pfam" id="PF06013">
    <property type="entry name" value="WXG100"/>
    <property type="match status" value="1"/>
</dbReference>
<dbReference type="Gene3D" id="1.10.287.1060">
    <property type="entry name" value="ESAT-6-like"/>
    <property type="match status" value="1"/>
</dbReference>
<dbReference type="InterPro" id="IPR010310">
    <property type="entry name" value="T7SS_ESAT-6-like"/>
</dbReference>
<dbReference type="NCBIfam" id="TIGR03930">
    <property type="entry name" value="WXG100_ESAT6"/>
    <property type="match status" value="1"/>
</dbReference>
<dbReference type="SUPFAM" id="SSF140453">
    <property type="entry name" value="EsxAB dimer-like"/>
    <property type="match status" value="1"/>
</dbReference>
<reference evidence="1 2" key="2">
    <citation type="journal article" date="2009" name="Genome Res.">
        <title>Ortho-proteogenomics: multiple proteomes investigation through orthology and a new MS-based protocol.</title>
        <authorList>
            <person name="Gallien S."/>
            <person name="Perrodou E."/>
            <person name="Carapito C."/>
            <person name="Deshayes C."/>
            <person name="Reyrat J.M."/>
            <person name="Van Dorsselaer A."/>
            <person name="Poch O."/>
            <person name="Schaeffer C."/>
            <person name="Lecompte O."/>
        </authorList>
    </citation>
    <scope>NUCLEOTIDE SEQUENCE [LARGE SCALE GENOMIC DNA]</scope>
    <source>
        <strain evidence="2">ATCC 700084 / mc(2)155</strain>
    </source>
</reference>
<evidence type="ECO:0000313" key="2">
    <source>
        <dbReference type="Proteomes" id="UP000006158"/>
    </source>
</evidence>
<organism evidence="1 2">
    <name type="scientific">Mycolicibacterium smegmatis (strain ATCC 700084 / mc(2)155)</name>
    <name type="common">Mycobacterium smegmatis</name>
    <dbReference type="NCBI Taxonomy" id="246196"/>
    <lineage>
        <taxon>Bacteria</taxon>
        <taxon>Bacillati</taxon>
        <taxon>Actinomycetota</taxon>
        <taxon>Actinomycetes</taxon>
        <taxon>Mycobacteriales</taxon>
        <taxon>Mycobacteriaceae</taxon>
        <taxon>Mycolicibacterium</taxon>
    </lineage>
</organism>
<protein>
    <submittedName>
        <fullName evidence="1">Esat-6 like protein EsxT</fullName>
    </submittedName>
</protein>
<gene>
    <name evidence="1" type="primary">esxT</name>
    <name evidence="1" type="ordered locus">MSMEI_1503</name>
</gene>
<dbReference type="InterPro" id="IPR036689">
    <property type="entry name" value="ESAT-6-like_sf"/>
</dbReference>
<dbReference type="KEGG" id="msg:MSMEI_1503"/>
<dbReference type="PATRIC" id="fig|246196.56.peg.1551"/>
<name>I7G486_MYCS2</name>
<evidence type="ECO:0000313" key="1">
    <source>
        <dbReference type="EMBL" id="AFP37976.1"/>
    </source>
</evidence>
<accession>I7G486</accession>
<dbReference type="AlphaFoldDB" id="I7G486"/>
<proteinExistence type="predicted"/>
<sequence length="114" mass="12601">MASARPSDPQTRKEEPVSQLLSYDFGEIEYTVRQEIHATHSRFNAALEELRAQIAPLQQVWTREAAAAYQVEQARWNQAAAALNEILFSLGNAVRDGSDEVAATDRSAANAWGV</sequence>
<dbReference type="EMBL" id="CP001663">
    <property type="protein sequence ID" value="AFP37976.1"/>
    <property type="molecule type" value="Genomic_DNA"/>
</dbReference>
<reference evidence="1 2" key="1">
    <citation type="journal article" date="2007" name="Genome Biol.">
        <title>Interrupted coding sequences in Mycobacterium smegmatis: authentic mutations or sequencing errors?</title>
        <authorList>
            <person name="Deshayes C."/>
            <person name="Perrodou E."/>
            <person name="Gallien S."/>
            <person name="Euphrasie D."/>
            <person name="Schaeffer C."/>
            <person name="Van-Dorsselaer A."/>
            <person name="Poch O."/>
            <person name="Lecompte O."/>
            <person name="Reyrat J.M."/>
        </authorList>
    </citation>
    <scope>NUCLEOTIDE SEQUENCE [LARGE SCALE GENOMIC DNA]</scope>
    <source>
        <strain evidence="2">ATCC 700084 / mc(2)155</strain>
    </source>
</reference>